<evidence type="ECO:0000313" key="3">
    <source>
        <dbReference type="Proteomes" id="UP000317650"/>
    </source>
</evidence>
<feature type="region of interest" description="Disordered" evidence="1">
    <location>
        <begin position="145"/>
        <end position="170"/>
    </location>
</feature>
<evidence type="ECO:0000313" key="2">
    <source>
        <dbReference type="EMBL" id="THU69605.1"/>
    </source>
</evidence>
<feature type="compositionally biased region" description="Low complexity" evidence="1">
    <location>
        <begin position="160"/>
        <end position="170"/>
    </location>
</feature>
<keyword evidence="3" id="KW-1185">Reference proteome</keyword>
<comment type="caution">
    <text evidence="2">The sequence shown here is derived from an EMBL/GenBank/DDBJ whole genome shotgun (WGS) entry which is preliminary data.</text>
</comment>
<reference evidence="2 3" key="1">
    <citation type="journal article" date="2019" name="Nat. Plants">
        <title>Genome sequencing of Musa balbisiana reveals subgenome evolution and function divergence in polyploid bananas.</title>
        <authorList>
            <person name="Yao X."/>
        </authorList>
    </citation>
    <scope>NUCLEOTIDE SEQUENCE [LARGE SCALE GENOMIC DNA]</scope>
    <source>
        <strain evidence="3">cv. DH-PKW</strain>
        <tissue evidence="2">Leaves</tissue>
    </source>
</reference>
<proteinExistence type="predicted"/>
<evidence type="ECO:0000256" key="1">
    <source>
        <dbReference type="SAM" id="MobiDB-lite"/>
    </source>
</evidence>
<dbReference type="AlphaFoldDB" id="A0A4V6T4N7"/>
<sequence length="569" mass="61688">MVRALLGLRQGSVLAVVAACTARGQLLQNEGLVVGWEQRRRWLQSTATTAEGATVFCCCVACGGGCCVFCFCRTTEGVGRKDHEGLRRRLRWLAAAVVTGRSAVTAVEKEAARVAAGIEESTVALREQGQLVICPVSVTKARGRLRGSRLGGEQSRHWLGSSSDGDGSRHSQQQGDLRLCCKVSCLCLLYFGYKRCRARGRGGWEASGGRRTMAGSGGGSAGRRRRSRERGVLEEARLRSTRGYGNRGSSVSATAARRGCGNRWLRLRPKGGGRHDGGLGQRCRWYKRQWGDPLAGRPRQWSFSLERDGEARRRGRRLGGGSGGVGRSARKQRRLWRRSRWWLGGSGGGCWPESSGGGWADRKQGRGCDLGSRGVAARFRKKVSPKWNSPGGGIGCDEPDEIDAKMDAELDEEIEHLADVGGVPVRVEQRGGRPGVTQVHRHDLVAPPRWEAEDVHVVAPRRRDPRDGEPPALFVGDHSVGWRVRGKEGKLGGDRGRDSAHLRRRRLRGLINGPEGDTAFAAAGDGIKKPGEEAEEEEQVGGGFITQLTTAGAHKMVSHVQVGWGLPSL</sequence>
<feature type="region of interest" description="Disordered" evidence="1">
    <location>
        <begin position="306"/>
        <end position="331"/>
    </location>
</feature>
<organism evidence="2 3">
    <name type="scientific">Musa balbisiana</name>
    <name type="common">Banana</name>
    <dbReference type="NCBI Taxonomy" id="52838"/>
    <lineage>
        <taxon>Eukaryota</taxon>
        <taxon>Viridiplantae</taxon>
        <taxon>Streptophyta</taxon>
        <taxon>Embryophyta</taxon>
        <taxon>Tracheophyta</taxon>
        <taxon>Spermatophyta</taxon>
        <taxon>Magnoliopsida</taxon>
        <taxon>Liliopsida</taxon>
        <taxon>Zingiberales</taxon>
        <taxon>Musaceae</taxon>
        <taxon>Musa</taxon>
    </lineage>
</organism>
<gene>
    <name evidence="2" type="ORF">C4D60_Mb08t16160</name>
</gene>
<dbReference type="PROSITE" id="PS51257">
    <property type="entry name" value="PROKAR_LIPOPROTEIN"/>
    <property type="match status" value="1"/>
</dbReference>
<accession>A0A4V6T4N7</accession>
<dbReference type="EMBL" id="PYDT01000002">
    <property type="protein sequence ID" value="THU69605.1"/>
    <property type="molecule type" value="Genomic_DNA"/>
</dbReference>
<dbReference type="Proteomes" id="UP000317650">
    <property type="component" value="Chromosome 8"/>
</dbReference>
<feature type="region of interest" description="Disordered" evidence="1">
    <location>
        <begin position="204"/>
        <end position="232"/>
    </location>
</feature>
<name>A0A4V6T4N7_MUSBA</name>
<protein>
    <submittedName>
        <fullName evidence="2">Uncharacterized protein</fullName>
    </submittedName>
</protein>